<reference evidence="1" key="2">
    <citation type="journal article" date="2015" name="Fish Shellfish Immunol.">
        <title>Early steps in the European eel (Anguilla anguilla)-Vibrio vulnificus interaction in the gills: Role of the RtxA13 toxin.</title>
        <authorList>
            <person name="Callol A."/>
            <person name="Pajuelo D."/>
            <person name="Ebbesson L."/>
            <person name="Teles M."/>
            <person name="MacKenzie S."/>
            <person name="Amaro C."/>
        </authorList>
    </citation>
    <scope>NUCLEOTIDE SEQUENCE</scope>
</reference>
<dbReference type="AlphaFoldDB" id="A0A0E9R8Z7"/>
<protein>
    <submittedName>
        <fullName evidence="1">Uncharacterized protein</fullName>
    </submittedName>
</protein>
<dbReference type="EMBL" id="GBXM01083784">
    <property type="protein sequence ID" value="JAH24793.1"/>
    <property type="molecule type" value="Transcribed_RNA"/>
</dbReference>
<name>A0A0E9R8Z7_ANGAN</name>
<organism evidence="1">
    <name type="scientific">Anguilla anguilla</name>
    <name type="common">European freshwater eel</name>
    <name type="synonym">Muraena anguilla</name>
    <dbReference type="NCBI Taxonomy" id="7936"/>
    <lineage>
        <taxon>Eukaryota</taxon>
        <taxon>Metazoa</taxon>
        <taxon>Chordata</taxon>
        <taxon>Craniata</taxon>
        <taxon>Vertebrata</taxon>
        <taxon>Euteleostomi</taxon>
        <taxon>Actinopterygii</taxon>
        <taxon>Neopterygii</taxon>
        <taxon>Teleostei</taxon>
        <taxon>Anguilliformes</taxon>
        <taxon>Anguillidae</taxon>
        <taxon>Anguilla</taxon>
    </lineage>
</organism>
<reference evidence="1" key="1">
    <citation type="submission" date="2014-11" db="EMBL/GenBank/DDBJ databases">
        <authorList>
            <person name="Amaro Gonzalez C."/>
        </authorList>
    </citation>
    <scope>NUCLEOTIDE SEQUENCE</scope>
</reference>
<evidence type="ECO:0000313" key="1">
    <source>
        <dbReference type="EMBL" id="JAH24793.1"/>
    </source>
</evidence>
<sequence length="24" mass="2606">MFAHVRRAIYLIASAISIFLQGGA</sequence>
<accession>A0A0E9R8Z7</accession>
<proteinExistence type="predicted"/>